<keyword evidence="1 5" id="KW-0547">Nucleotide-binding</keyword>
<sequence length="793" mass="86780">MQLSHGETVLSTHSGAGDDGRHADEIGHEQKYVSMLYDRLDDLRRQAARRLATALRNTGGTRQEQSQRDSNVGMYAEQVDRYGAVENGLCFGRLDFHDGEPLYIGRLGIFDDSHDYEPLLLDWRAPAARPFYLATAAAPEGVRRRRHIRSRLRTVTGLDDEVLDLDAPRSSRHEELTGEAVLLAALNASRTGRMGDIVETIQAEQDRVIRSDLAGVLVVQGGPGTGKTAVALHRAAYLLYTYREQLAGRGVLIVGPNPTFLHYISQVLPALAETGVLLRTVGDLFPGVGADRTEPDEVAEIKGRVAMAEVLAAAVRDRQVVPDEPLEIVFDQERYLLDPATCAAARDRVRRTGKVHNLARPLFEVEIAHALAELVADRIGIDPYADDPLGGDDAPGDPQILAEADLAEIRRELHADPEVRAVLDRLWPVLSPQRLLTDLFGSAERLATAAPQLTDAERGLLLRGPDWTGWTEADVPLLDEAAELLGEDERAIQARQERERRQRIEYAEGALEIARGSQSIDLEDAPEDEAEILTATDLIDADRLADRQEYGDGLSTAQRAAADRRWAFGHIIVDEAQELSPMAWRLLMRRIPSRSMTLVGDVAQTGSPAGTAAWDTALEPYVGGRWRLAQLTVSYRTPAEIMALAAKVLAEIDPTLEPPRSVRETGEQPRDETVRPAALAGRLVELVRDEATRLDDGRLGVLVPAGRVHELARAVADAVADASTGNAADLASPVVVLTVRQAKGLEFDSVLVVDPDRIVAESPRGHRDLYVALTRATQRLTVLRATPEPVSGR</sequence>
<dbReference type="Pfam" id="PF13538">
    <property type="entry name" value="UvrD_C_2"/>
    <property type="match status" value="1"/>
</dbReference>
<dbReference type="InterPro" id="IPR014016">
    <property type="entry name" value="UvrD-like_ATP-bd"/>
</dbReference>
<evidence type="ECO:0000256" key="5">
    <source>
        <dbReference type="PROSITE-ProRule" id="PRU00560"/>
    </source>
</evidence>
<dbReference type="SUPFAM" id="SSF52540">
    <property type="entry name" value="P-loop containing nucleoside triphosphate hydrolases"/>
    <property type="match status" value="1"/>
</dbReference>
<dbReference type="InterPro" id="IPR027785">
    <property type="entry name" value="UvrD-like_helicase_C"/>
</dbReference>
<dbReference type="PANTHER" id="PTHR11070">
    <property type="entry name" value="UVRD / RECB / PCRA DNA HELICASE FAMILY MEMBER"/>
    <property type="match status" value="1"/>
</dbReference>
<evidence type="ECO:0000256" key="4">
    <source>
        <dbReference type="ARBA" id="ARBA00022840"/>
    </source>
</evidence>
<keyword evidence="9" id="KW-1185">Reference proteome</keyword>
<dbReference type="Proteomes" id="UP001595868">
    <property type="component" value="Unassembled WGS sequence"/>
</dbReference>
<dbReference type="PROSITE" id="PS51198">
    <property type="entry name" value="UVRD_HELICASE_ATP_BIND"/>
    <property type="match status" value="1"/>
</dbReference>
<organism evidence="8 9">
    <name type="scientific">Micromonospora zhanjiangensis</name>
    <dbReference type="NCBI Taxonomy" id="1522057"/>
    <lineage>
        <taxon>Bacteria</taxon>
        <taxon>Bacillati</taxon>
        <taxon>Actinomycetota</taxon>
        <taxon>Actinomycetes</taxon>
        <taxon>Micromonosporales</taxon>
        <taxon>Micromonosporaceae</taxon>
        <taxon>Micromonospora</taxon>
    </lineage>
</organism>
<proteinExistence type="predicted"/>
<dbReference type="Gene3D" id="3.40.50.300">
    <property type="entry name" value="P-loop containing nucleotide triphosphate hydrolases"/>
    <property type="match status" value="3"/>
</dbReference>
<keyword evidence="2 5" id="KW-0378">Hydrolase</keyword>
<dbReference type="EMBL" id="JBHSBN010000040">
    <property type="protein sequence ID" value="MFC4110401.1"/>
    <property type="molecule type" value="Genomic_DNA"/>
</dbReference>
<feature type="region of interest" description="Disordered" evidence="6">
    <location>
        <begin position="1"/>
        <end position="23"/>
    </location>
</feature>
<dbReference type="InterPro" id="IPR027417">
    <property type="entry name" value="P-loop_NTPase"/>
</dbReference>
<evidence type="ECO:0000256" key="6">
    <source>
        <dbReference type="SAM" id="MobiDB-lite"/>
    </source>
</evidence>
<keyword evidence="3 5" id="KW-0347">Helicase</keyword>
<name>A0ABV8KWN9_9ACTN</name>
<evidence type="ECO:0000256" key="3">
    <source>
        <dbReference type="ARBA" id="ARBA00022806"/>
    </source>
</evidence>
<gene>
    <name evidence="8" type="ORF">ACFOX0_31340</name>
</gene>
<keyword evidence="4 5" id="KW-0067">ATP-binding</keyword>
<dbReference type="RefSeq" id="WP_377552770.1">
    <property type="nucleotide sequence ID" value="NZ_JBHSBN010000040.1"/>
</dbReference>
<evidence type="ECO:0000313" key="9">
    <source>
        <dbReference type="Proteomes" id="UP001595868"/>
    </source>
</evidence>
<evidence type="ECO:0000256" key="2">
    <source>
        <dbReference type="ARBA" id="ARBA00022801"/>
    </source>
</evidence>
<dbReference type="InterPro" id="IPR000212">
    <property type="entry name" value="DNA_helicase_UvrD/REP"/>
</dbReference>
<dbReference type="PANTHER" id="PTHR11070:SF45">
    <property type="entry name" value="DNA 3'-5' HELICASE"/>
    <property type="match status" value="1"/>
</dbReference>
<evidence type="ECO:0000313" key="8">
    <source>
        <dbReference type="EMBL" id="MFC4110401.1"/>
    </source>
</evidence>
<accession>A0ABV8KWN9</accession>
<feature type="compositionally biased region" description="Polar residues" evidence="6">
    <location>
        <begin position="1"/>
        <end position="14"/>
    </location>
</feature>
<evidence type="ECO:0000259" key="7">
    <source>
        <dbReference type="PROSITE" id="PS51198"/>
    </source>
</evidence>
<reference evidence="9" key="1">
    <citation type="journal article" date="2019" name="Int. J. Syst. Evol. Microbiol.">
        <title>The Global Catalogue of Microorganisms (GCM) 10K type strain sequencing project: providing services to taxonomists for standard genome sequencing and annotation.</title>
        <authorList>
            <consortium name="The Broad Institute Genomics Platform"/>
            <consortium name="The Broad Institute Genome Sequencing Center for Infectious Disease"/>
            <person name="Wu L."/>
            <person name="Ma J."/>
        </authorList>
    </citation>
    <scope>NUCLEOTIDE SEQUENCE [LARGE SCALE GENOMIC DNA]</scope>
    <source>
        <strain evidence="9">2902at01</strain>
    </source>
</reference>
<feature type="binding site" evidence="5">
    <location>
        <begin position="221"/>
        <end position="228"/>
    </location>
    <ligand>
        <name>ATP</name>
        <dbReference type="ChEBI" id="CHEBI:30616"/>
    </ligand>
</feature>
<evidence type="ECO:0000256" key="1">
    <source>
        <dbReference type="ARBA" id="ARBA00022741"/>
    </source>
</evidence>
<protein>
    <submittedName>
        <fullName evidence="8">HelD family protein</fullName>
    </submittedName>
</protein>
<feature type="domain" description="UvrD-like helicase ATP-binding" evidence="7">
    <location>
        <begin position="200"/>
        <end position="638"/>
    </location>
</feature>
<comment type="caution">
    <text evidence="8">The sequence shown here is derived from an EMBL/GenBank/DDBJ whole genome shotgun (WGS) entry which is preliminary data.</text>
</comment>